<organism evidence="10 11">
    <name type="scientific">Eragrostis curvula</name>
    <name type="common">weeping love grass</name>
    <dbReference type="NCBI Taxonomy" id="38414"/>
    <lineage>
        <taxon>Eukaryota</taxon>
        <taxon>Viridiplantae</taxon>
        <taxon>Streptophyta</taxon>
        <taxon>Embryophyta</taxon>
        <taxon>Tracheophyta</taxon>
        <taxon>Spermatophyta</taxon>
        <taxon>Magnoliopsida</taxon>
        <taxon>Liliopsida</taxon>
        <taxon>Poales</taxon>
        <taxon>Poaceae</taxon>
        <taxon>PACMAD clade</taxon>
        <taxon>Chloridoideae</taxon>
        <taxon>Eragrostideae</taxon>
        <taxon>Eragrostidinae</taxon>
        <taxon>Eragrostis</taxon>
    </lineage>
</organism>
<dbReference type="InterPro" id="IPR033132">
    <property type="entry name" value="GH_1_N_CS"/>
</dbReference>
<evidence type="ECO:0000256" key="2">
    <source>
        <dbReference type="ARBA" id="ARBA00022729"/>
    </source>
</evidence>
<dbReference type="FunFam" id="3.20.20.80:FF:000020">
    <property type="entry name" value="Beta-glucosidase 12"/>
    <property type="match status" value="1"/>
</dbReference>
<dbReference type="AlphaFoldDB" id="A0A5J9TFG7"/>
<accession>A0A5J9TFG7</accession>
<dbReference type="PANTHER" id="PTHR10353:SF334">
    <property type="entry name" value="BETA-GLUCOSIDASE 29"/>
    <property type="match status" value="1"/>
</dbReference>
<dbReference type="GO" id="GO:0033907">
    <property type="term" value="F:beta-D-fucosidase activity"/>
    <property type="evidence" value="ECO:0007669"/>
    <property type="project" value="UniProtKB-ARBA"/>
</dbReference>
<gene>
    <name evidence="10" type="ORF">EJB05_43536</name>
</gene>
<dbReference type="InterPro" id="IPR018120">
    <property type="entry name" value="Glyco_hydro_1_AS"/>
</dbReference>
<protein>
    <recommendedName>
        <fullName evidence="12">4-hydroxy-7-methoxy-3-oxo-3,4-dihydro-2H-1,4-benzoxazin-2-yl glucosidebeta-D-glucosidase</fullName>
    </recommendedName>
</protein>
<dbReference type="EMBL" id="RWGY01000039">
    <property type="protein sequence ID" value="TVU10032.1"/>
    <property type="molecule type" value="Genomic_DNA"/>
</dbReference>
<evidence type="ECO:0000256" key="1">
    <source>
        <dbReference type="ARBA" id="ARBA00010838"/>
    </source>
</evidence>
<dbReference type="SUPFAM" id="SSF51445">
    <property type="entry name" value="(Trans)glycosidases"/>
    <property type="match status" value="1"/>
</dbReference>
<evidence type="ECO:0000256" key="7">
    <source>
        <dbReference type="RuleBase" id="RU003690"/>
    </source>
</evidence>
<comment type="similarity">
    <text evidence="1 7">Belongs to the glycosyl hydrolase 1 family.</text>
</comment>
<evidence type="ECO:0000256" key="8">
    <source>
        <dbReference type="RuleBase" id="RU004468"/>
    </source>
</evidence>
<evidence type="ECO:0000256" key="5">
    <source>
        <dbReference type="ARBA" id="ARBA00023180"/>
    </source>
</evidence>
<keyword evidence="2 9" id="KW-0732">Signal</keyword>
<keyword evidence="11" id="KW-1185">Reference proteome</keyword>
<dbReference type="Proteomes" id="UP000324897">
    <property type="component" value="Chromosome 3"/>
</dbReference>
<comment type="caution">
    <text evidence="10">The sequence shown here is derived from an EMBL/GenBank/DDBJ whole genome shotgun (WGS) entry which is preliminary data.</text>
</comment>
<proteinExistence type="inferred from homology"/>
<evidence type="ECO:0008006" key="12">
    <source>
        <dbReference type="Google" id="ProtNLM"/>
    </source>
</evidence>
<dbReference type="PROSITE" id="PS00572">
    <property type="entry name" value="GLYCOSYL_HYDROL_F1_1"/>
    <property type="match status" value="1"/>
</dbReference>
<evidence type="ECO:0000256" key="6">
    <source>
        <dbReference type="PROSITE-ProRule" id="PRU10055"/>
    </source>
</evidence>
<feature type="active site" description="Nucleophile" evidence="6">
    <location>
        <position position="411"/>
    </location>
</feature>
<dbReference type="OrthoDB" id="65569at2759"/>
<dbReference type="PANTHER" id="PTHR10353">
    <property type="entry name" value="GLYCOSYL HYDROLASE"/>
    <property type="match status" value="1"/>
</dbReference>
<dbReference type="GO" id="GO:0005975">
    <property type="term" value="P:carbohydrate metabolic process"/>
    <property type="evidence" value="ECO:0007669"/>
    <property type="project" value="InterPro"/>
</dbReference>
<feature type="chain" id="PRO_5023850220" description="4-hydroxy-7-methoxy-3-oxo-3,4-dihydro-2H-1,4-benzoxazin-2-yl glucosidebeta-D-glucosidase" evidence="9">
    <location>
        <begin position="28"/>
        <end position="504"/>
    </location>
</feature>
<dbReference type="GO" id="GO:0004565">
    <property type="term" value="F:beta-galactosidase activity"/>
    <property type="evidence" value="ECO:0007669"/>
    <property type="project" value="UniProtKB-ARBA"/>
</dbReference>
<dbReference type="Gene3D" id="3.20.20.80">
    <property type="entry name" value="Glycosidases"/>
    <property type="match status" value="1"/>
</dbReference>
<name>A0A5J9TFG7_9POAL</name>
<dbReference type="InterPro" id="IPR017853">
    <property type="entry name" value="GH"/>
</dbReference>
<dbReference type="Pfam" id="PF00232">
    <property type="entry name" value="Glyco_hydro_1"/>
    <property type="match status" value="1"/>
</dbReference>
<reference evidence="10 11" key="1">
    <citation type="journal article" date="2019" name="Sci. Rep.">
        <title>A high-quality genome of Eragrostis curvula grass provides insights into Poaceae evolution and supports new strategies to enhance forage quality.</title>
        <authorList>
            <person name="Carballo J."/>
            <person name="Santos B.A.C.M."/>
            <person name="Zappacosta D."/>
            <person name="Garbus I."/>
            <person name="Selva J.P."/>
            <person name="Gallo C.A."/>
            <person name="Diaz A."/>
            <person name="Albertini E."/>
            <person name="Caccamo M."/>
            <person name="Echenique V."/>
        </authorList>
    </citation>
    <scope>NUCLEOTIDE SEQUENCE [LARGE SCALE GENOMIC DNA]</scope>
    <source>
        <strain evidence="11">cv. Victoria</strain>
        <tissue evidence="10">Leaf</tissue>
    </source>
</reference>
<evidence type="ECO:0000256" key="3">
    <source>
        <dbReference type="ARBA" id="ARBA00022801"/>
    </source>
</evidence>
<dbReference type="GO" id="GO:0008422">
    <property type="term" value="F:beta-glucosidase activity"/>
    <property type="evidence" value="ECO:0007669"/>
    <property type="project" value="UniProtKB-ARBA"/>
</dbReference>
<dbReference type="Gramene" id="TVU10032">
    <property type="protein sequence ID" value="TVU10032"/>
    <property type="gene ID" value="EJB05_43536"/>
</dbReference>
<sequence>MGVGIGMAKQILAALLFAALVCTGADAAFNRYSFPKGFVFGTGSAAYQYEGAYKEGGKGVSVWDTFTHIPGKIKNNDTGDVADDFYHRYKGDVQLLKDMNMDAFRFSIAWTRILPNGSLSGGVNKEGVAFYNNLINEIIAKGMKPVVTIFHWDTPQALESKYGGFLSEKIIKDYVDFAEVCFREFGDRVKFWTTFNEPWTYAVNGYAIGAFAPGRCSPYVSKSYLGGDSAREPYIVTHNIILAHAEAVRLYRTKYKPSQHGQIGITVVSNWYVPNSDTAADRGAVQRSLDFMLGWYLDPIVHGEYPGTMRGFLGVRLPRFTAEQVALIKGSYDFIGMNYYTAYYAVSVPPPNGLEQSYNGDIRANTSGYRNGVPIGEPEFVPIFFVYPAGLRELLLYTNRRYNSPVMYVTENGIAEANNASIPIKEALKDGHRISFHYQHLQFLNHAIRDGVKVKGYFTWTFMDCFEWGDGYLDLFGLIYIDRLHGLKRYRKQSSYWIEQFLKR</sequence>
<dbReference type="InterPro" id="IPR001360">
    <property type="entry name" value="Glyco_hydro_1"/>
</dbReference>
<keyword evidence="3 8" id="KW-0378">Hydrolase</keyword>
<feature type="signal peptide" evidence="9">
    <location>
        <begin position="1"/>
        <end position="27"/>
    </location>
</feature>
<dbReference type="PROSITE" id="PS00653">
    <property type="entry name" value="GLYCOSYL_HYDROL_F1_2"/>
    <property type="match status" value="1"/>
</dbReference>
<evidence type="ECO:0000256" key="9">
    <source>
        <dbReference type="SAM" id="SignalP"/>
    </source>
</evidence>
<keyword evidence="8" id="KW-0326">Glycosidase</keyword>
<evidence type="ECO:0000313" key="10">
    <source>
        <dbReference type="EMBL" id="TVU10032.1"/>
    </source>
</evidence>
<dbReference type="PRINTS" id="PR00131">
    <property type="entry name" value="GLHYDRLASE1"/>
</dbReference>
<keyword evidence="5" id="KW-0325">Glycoprotein</keyword>
<keyword evidence="4" id="KW-1015">Disulfide bond</keyword>
<evidence type="ECO:0000313" key="11">
    <source>
        <dbReference type="Proteomes" id="UP000324897"/>
    </source>
</evidence>
<evidence type="ECO:0000256" key="4">
    <source>
        <dbReference type="ARBA" id="ARBA00023157"/>
    </source>
</evidence>